<dbReference type="Pfam" id="PF07176">
    <property type="entry name" value="DUF1400"/>
    <property type="match status" value="1"/>
</dbReference>
<dbReference type="EMBL" id="JAHHHD010000004">
    <property type="protein sequence ID" value="MBW4658084.1"/>
    <property type="molecule type" value="Genomic_DNA"/>
</dbReference>
<dbReference type="AlphaFoldDB" id="A0A951ULU6"/>
<reference evidence="2" key="2">
    <citation type="journal article" date="2022" name="Microbiol. Resour. Announc.">
        <title>Metagenome Sequencing to Explore Phylogenomics of Terrestrial Cyanobacteria.</title>
        <authorList>
            <person name="Ward R.D."/>
            <person name="Stajich J.E."/>
            <person name="Johansen J.R."/>
            <person name="Huntemann M."/>
            <person name="Clum A."/>
            <person name="Foster B."/>
            <person name="Foster B."/>
            <person name="Roux S."/>
            <person name="Palaniappan K."/>
            <person name="Varghese N."/>
            <person name="Mukherjee S."/>
            <person name="Reddy T.B.K."/>
            <person name="Daum C."/>
            <person name="Copeland A."/>
            <person name="Chen I.A."/>
            <person name="Ivanova N.N."/>
            <person name="Kyrpides N.C."/>
            <person name="Shapiro N."/>
            <person name="Eloe-Fadrosh E.A."/>
            <person name="Pietrasiak N."/>
        </authorList>
    </citation>
    <scope>NUCLEOTIDE SEQUENCE</scope>
    <source>
        <strain evidence="2">UHER 2000/2452</strain>
    </source>
</reference>
<evidence type="ECO:0000313" key="2">
    <source>
        <dbReference type="EMBL" id="MBW4658084.1"/>
    </source>
</evidence>
<keyword evidence="2" id="KW-0378">Hydrolase</keyword>
<feature type="domain" description="DUF1400" evidence="1">
    <location>
        <begin position="37"/>
        <end position="162"/>
    </location>
</feature>
<dbReference type="GO" id="GO:0016787">
    <property type="term" value="F:hydrolase activity"/>
    <property type="evidence" value="ECO:0007669"/>
    <property type="project" value="UniProtKB-KW"/>
</dbReference>
<accession>A0A951ULU6</accession>
<evidence type="ECO:0000259" key="1">
    <source>
        <dbReference type="Pfam" id="PF07176"/>
    </source>
</evidence>
<protein>
    <submittedName>
        <fullName evidence="2">Alpha/beta hydrolase</fullName>
    </submittedName>
</protein>
<dbReference type="InterPro" id="IPR010802">
    <property type="entry name" value="DUF1400"/>
</dbReference>
<evidence type="ECO:0000313" key="3">
    <source>
        <dbReference type="Proteomes" id="UP000757435"/>
    </source>
</evidence>
<organism evidence="2 3">
    <name type="scientific">Drouetiella hepatica Uher 2000/2452</name>
    <dbReference type="NCBI Taxonomy" id="904376"/>
    <lineage>
        <taxon>Bacteria</taxon>
        <taxon>Bacillati</taxon>
        <taxon>Cyanobacteriota</taxon>
        <taxon>Cyanophyceae</taxon>
        <taxon>Oculatellales</taxon>
        <taxon>Oculatellaceae</taxon>
        <taxon>Drouetiella</taxon>
    </lineage>
</organism>
<comment type="caution">
    <text evidence="2">The sequence shown here is derived from an EMBL/GenBank/DDBJ whole genome shotgun (WGS) entry which is preliminary data.</text>
</comment>
<reference evidence="2" key="1">
    <citation type="submission" date="2021-05" db="EMBL/GenBank/DDBJ databases">
        <authorList>
            <person name="Pietrasiak N."/>
            <person name="Ward R."/>
            <person name="Stajich J.E."/>
            <person name="Kurbessoian T."/>
        </authorList>
    </citation>
    <scope>NUCLEOTIDE SEQUENCE</scope>
    <source>
        <strain evidence="2">UHER 2000/2452</strain>
    </source>
</reference>
<dbReference type="Proteomes" id="UP000757435">
    <property type="component" value="Unassembled WGS sequence"/>
</dbReference>
<gene>
    <name evidence="2" type="ORF">KME15_05380</name>
</gene>
<name>A0A951ULU6_9CYAN</name>
<proteinExistence type="predicted"/>
<sequence>MNLQRWRSNQSRLLKGFSLLVVGLGLLVPSATSPAFAAEKVVLKYQIFRRSVAVADLTQFAETGETSRPLRTYLRMSGQDPEKIRETLTKPVAVNLVTLDRVLNSFVGDLALGQLSQYIYTSSRQDDDKAIRAALVLSANGDNEISILEVLQNYPTQEVILDGDKIIDAYEELQGLSSTLDRLLEGIRLFN</sequence>